<organism evidence="1">
    <name type="scientific">marine metagenome</name>
    <dbReference type="NCBI Taxonomy" id="408172"/>
    <lineage>
        <taxon>unclassified sequences</taxon>
        <taxon>metagenomes</taxon>
        <taxon>ecological metagenomes</taxon>
    </lineage>
</organism>
<accession>A0A382BQP7</accession>
<dbReference type="EMBL" id="UINC01030936">
    <property type="protein sequence ID" value="SVB16156.1"/>
    <property type="molecule type" value="Genomic_DNA"/>
</dbReference>
<evidence type="ECO:0000313" key="1">
    <source>
        <dbReference type="EMBL" id="SVB16156.1"/>
    </source>
</evidence>
<proteinExistence type="predicted"/>
<reference evidence="1" key="1">
    <citation type="submission" date="2018-05" db="EMBL/GenBank/DDBJ databases">
        <authorList>
            <person name="Lanie J.A."/>
            <person name="Ng W.-L."/>
            <person name="Kazmierczak K.M."/>
            <person name="Andrzejewski T.M."/>
            <person name="Davidsen T.M."/>
            <person name="Wayne K.J."/>
            <person name="Tettelin H."/>
            <person name="Glass J.I."/>
            <person name="Rusch D."/>
            <person name="Podicherti R."/>
            <person name="Tsui H.-C.T."/>
            <person name="Winkler M.E."/>
        </authorList>
    </citation>
    <scope>NUCLEOTIDE SEQUENCE</scope>
</reference>
<gene>
    <name evidence="1" type="ORF">METZ01_LOCUS169010</name>
</gene>
<dbReference type="AlphaFoldDB" id="A0A382BQP7"/>
<name>A0A382BQP7_9ZZZZ</name>
<protein>
    <submittedName>
        <fullName evidence="1">Uncharacterized protein</fullName>
    </submittedName>
</protein>
<sequence length="73" mass="8523">MIRIGLVMLLFFWAYKAQAQLEFKKGDRVLLYGNSFVERLQENGFFEASLQLAHSDKELEFRSLAWTGDEVGY</sequence>
<feature type="non-terminal residue" evidence="1">
    <location>
        <position position="73"/>
    </location>
</feature>